<dbReference type="SMART" id="SM00184">
    <property type="entry name" value="RING"/>
    <property type="match status" value="1"/>
</dbReference>
<dbReference type="InterPro" id="IPR002035">
    <property type="entry name" value="VWF_A"/>
</dbReference>
<organism evidence="5 6">
    <name type="scientific">Buddleja alternifolia</name>
    <dbReference type="NCBI Taxonomy" id="168488"/>
    <lineage>
        <taxon>Eukaryota</taxon>
        <taxon>Viridiplantae</taxon>
        <taxon>Streptophyta</taxon>
        <taxon>Embryophyta</taxon>
        <taxon>Tracheophyta</taxon>
        <taxon>Spermatophyta</taxon>
        <taxon>Magnoliopsida</taxon>
        <taxon>eudicotyledons</taxon>
        <taxon>Gunneridae</taxon>
        <taxon>Pentapetalae</taxon>
        <taxon>asterids</taxon>
        <taxon>lamiids</taxon>
        <taxon>Lamiales</taxon>
        <taxon>Scrophulariaceae</taxon>
        <taxon>Buddlejeae</taxon>
        <taxon>Buddleja</taxon>
    </lineage>
</organism>
<keyword evidence="6" id="KW-1185">Reference proteome</keyword>
<evidence type="ECO:0000256" key="2">
    <source>
        <dbReference type="SAM" id="MobiDB-lite"/>
    </source>
</evidence>
<sequence>MGMVIVLSLPLILFSLLLGFGCFIFGRAKGRQEIYTNAQVFGAPAPPPGSFAAADSHTSSPPQPHFKPDNSGNKTCAICLGNVRGGVGQAIFTAECSHSFHFSCIASSVKHGNYTCPICRSQWKEIPLQLADASRSATGRARVSPSQVSFEDYTANVSHALRPPNQHHPEPVRFSDDEPLLVVPSDLSPTSLCVPANNVSIKAFPEFPAVAAPDSVSEFAVLVGLRAPPLLDDARKVERAPIDLVTVLDVSGSMDGSKLFLLKRAVSFVIENLGPADRLSIVSFSSSANRIFPLRRMTDRGREDAKLAVSSLSSDGGTDIVEGLKKGARVLEERRERNPVASIILLSDGRDTYNCNNAPIRRSQQNQTSSNPTQVLQYLNLLPVSICPNNREPQTEDPGPTFSVHTFGFGADHDSSAMHAISDASRGTFSFIESVGMVQDAFARCIGGLLSVVAQELRLIVTSASPGVVITKIPSGRYANEISDHGLQGMINVGDLYADEEKEFLAYLSIPVSPIDVETVPLLKILCSYRNTASKAIEELEGDRVEIRRPKVLSLADTVISIEVDRQRNRVWVAETIAEAQEMAEMGNLTGAQSLLTNRRSILITSASAQAGDGLSGLLEAELMEIRARMVNMEMYEQTGRAYVLSGLSSHSWQRATTRGDSTTQTTILRERGSSSYSAPIGYDTPSMVTMLSKSQNLVPVRPREQPSRQKKSTNLTS</sequence>
<dbReference type="InterPro" id="IPR032838">
    <property type="entry name" value="Vwaint_dom"/>
</dbReference>
<dbReference type="Pfam" id="PF17123">
    <property type="entry name" value="zf-RING_11"/>
    <property type="match status" value="1"/>
</dbReference>
<dbReference type="SMART" id="SM00327">
    <property type="entry name" value="VWA"/>
    <property type="match status" value="1"/>
</dbReference>
<dbReference type="PANTHER" id="PTHR10579">
    <property type="entry name" value="CALCIUM-ACTIVATED CHLORIDE CHANNEL REGULATOR"/>
    <property type="match status" value="1"/>
</dbReference>
<feature type="domain" description="VWFA" evidence="4">
    <location>
        <begin position="243"/>
        <end position="453"/>
    </location>
</feature>
<evidence type="ECO:0000256" key="1">
    <source>
        <dbReference type="PROSITE-ProRule" id="PRU00175"/>
    </source>
</evidence>
<dbReference type="PANTHER" id="PTHR10579:SF146">
    <property type="entry name" value="RING-TYPE DOMAIN-CONTAINING PROTEIN"/>
    <property type="match status" value="1"/>
</dbReference>
<evidence type="ECO:0000313" key="5">
    <source>
        <dbReference type="EMBL" id="KAG8385152.1"/>
    </source>
</evidence>
<keyword evidence="1" id="KW-0863">Zinc-finger</keyword>
<dbReference type="SUPFAM" id="SSF57850">
    <property type="entry name" value="RING/U-box"/>
    <property type="match status" value="1"/>
</dbReference>
<dbReference type="Pfam" id="PF00092">
    <property type="entry name" value="VWA"/>
    <property type="match status" value="1"/>
</dbReference>
<evidence type="ECO:0000259" key="4">
    <source>
        <dbReference type="PROSITE" id="PS50234"/>
    </source>
</evidence>
<feature type="region of interest" description="Disordered" evidence="2">
    <location>
        <begin position="696"/>
        <end position="718"/>
    </location>
</feature>
<dbReference type="GO" id="GO:0008270">
    <property type="term" value="F:zinc ion binding"/>
    <property type="evidence" value="ECO:0007669"/>
    <property type="project" value="UniProtKB-KW"/>
</dbReference>
<dbReference type="AlphaFoldDB" id="A0AAV6XWY8"/>
<evidence type="ECO:0000259" key="3">
    <source>
        <dbReference type="PROSITE" id="PS50089"/>
    </source>
</evidence>
<dbReference type="CDD" id="cd23114">
    <property type="entry name" value="RING-H2_WAVH2"/>
    <property type="match status" value="1"/>
</dbReference>
<name>A0AAV6XWY8_9LAMI</name>
<dbReference type="PROSITE" id="PS50234">
    <property type="entry name" value="VWFA"/>
    <property type="match status" value="1"/>
</dbReference>
<protein>
    <submittedName>
        <fullName evidence="5">Uncharacterized protein</fullName>
    </submittedName>
</protein>
<accession>A0AAV6XWY8</accession>
<reference evidence="5" key="1">
    <citation type="submission" date="2019-10" db="EMBL/GenBank/DDBJ databases">
        <authorList>
            <person name="Zhang R."/>
            <person name="Pan Y."/>
            <person name="Wang J."/>
            <person name="Ma R."/>
            <person name="Yu S."/>
        </authorList>
    </citation>
    <scope>NUCLEOTIDE SEQUENCE</scope>
    <source>
        <strain evidence="5">LA-IB0</strain>
        <tissue evidence="5">Leaf</tissue>
    </source>
</reference>
<comment type="caution">
    <text evidence="5">The sequence shown here is derived from an EMBL/GenBank/DDBJ whole genome shotgun (WGS) entry which is preliminary data.</text>
</comment>
<dbReference type="Gene3D" id="3.30.40.10">
    <property type="entry name" value="Zinc/RING finger domain, C3HC4 (zinc finger)"/>
    <property type="match status" value="1"/>
</dbReference>
<proteinExistence type="predicted"/>
<dbReference type="InterPro" id="IPR001841">
    <property type="entry name" value="Znf_RING"/>
</dbReference>
<dbReference type="Proteomes" id="UP000826271">
    <property type="component" value="Unassembled WGS sequence"/>
</dbReference>
<dbReference type="SUPFAM" id="SSF53300">
    <property type="entry name" value="vWA-like"/>
    <property type="match status" value="1"/>
</dbReference>
<feature type="region of interest" description="Disordered" evidence="2">
    <location>
        <begin position="50"/>
        <end position="69"/>
    </location>
</feature>
<dbReference type="InterPro" id="IPR051266">
    <property type="entry name" value="CLCR"/>
</dbReference>
<dbReference type="PROSITE" id="PS50089">
    <property type="entry name" value="ZF_RING_2"/>
    <property type="match status" value="1"/>
</dbReference>
<dbReference type="InterPro" id="IPR036465">
    <property type="entry name" value="vWFA_dom_sf"/>
</dbReference>
<dbReference type="Pfam" id="PF14624">
    <property type="entry name" value="Vwaint"/>
    <property type="match status" value="1"/>
</dbReference>
<gene>
    <name evidence="5" type="ORF">BUALT_Bualt03G0012000</name>
</gene>
<keyword evidence="1" id="KW-0862">Zinc</keyword>
<dbReference type="Gene3D" id="3.40.50.410">
    <property type="entry name" value="von Willebrand factor, type A domain"/>
    <property type="match status" value="1"/>
</dbReference>
<feature type="domain" description="RING-type" evidence="3">
    <location>
        <begin position="76"/>
        <end position="120"/>
    </location>
</feature>
<evidence type="ECO:0000313" key="6">
    <source>
        <dbReference type="Proteomes" id="UP000826271"/>
    </source>
</evidence>
<dbReference type="EMBL" id="WHWC01000003">
    <property type="protein sequence ID" value="KAG8385152.1"/>
    <property type="molecule type" value="Genomic_DNA"/>
</dbReference>
<keyword evidence="1" id="KW-0479">Metal-binding</keyword>
<dbReference type="InterPro" id="IPR013083">
    <property type="entry name" value="Znf_RING/FYVE/PHD"/>
</dbReference>